<organism evidence="1 2">
    <name type="scientific">Pseudomonas fluorescens</name>
    <dbReference type="NCBI Taxonomy" id="294"/>
    <lineage>
        <taxon>Bacteria</taxon>
        <taxon>Pseudomonadati</taxon>
        <taxon>Pseudomonadota</taxon>
        <taxon>Gammaproteobacteria</taxon>
        <taxon>Pseudomonadales</taxon>
        <taxon>Pseudomonadaceae</taxon>
        <taxon>Pseudomonas</taxon>
    </lineage>
</organism>
<dbReference type="OrthoDB" id="7024032at2"/>
<name>A0A5E6VNW3_PSEFL</name>
<evidence type="ECO:0000313" key="2">
    <source>
        <dbReference type="Proteomes" id="UP000326729"/>
    </source>
</evidence>
<dbReference type="Proteomes" id="UP000326729">
    <property type="component" value="Unassembled WGS sequence"/>
</dbReference>
<evidence type="ECO:0000313" key="1">
    <source>
        <dbReference type="EMBL" id="VVN14919.1"/>
    </source>
</evidence>
<protein>
    <submittedName>
        <fullName evidence="1">Uncharacterized protein</fullName>
    </submittedName>
</protein>
<dbReference type="AlphaFoldDB" id="A0A5E6VNW3"/>
<proteinExistence type="predicted"/>
<reference evidence="1 2" key="1">
    <citation type="submission" date="2019-09" db="EMBL/GenBank/DDBJ databases">
        <authorList>
            <person name="Chandra G."/>
            <person name="Truman W A."/>
        </authorList>
    </citation>
    <scope>NUCLEOTIDE SEQUENCE [LARGE SCALE GENOMIC DNA]</scope>
    <source>
        <strain evidence="1">PS659</strain>
    </source>
</reference>
<dbReference type="EMBL" id="CABVGY010000024">
    <property type="protein sequence ID" value="VVN14919.1"/>
    <property type="molecule type" value="Genomic_DNA"/>
</dbReference>
<sequence length="78" mass="8428">MDVNDNASCLDERGGLTFFASIRASTGCSYRGLVPFTKSCVHLMRPCTKELAISTLRPIVASVAALKNLHQTGKISRT</sequence>
<gene>
    <name evidence="1" type="ORF">PS659_04066</name>
</gene>
<accession>A0A5E6VNW3</accession>